<feature type="region of interest" description="Disordered" evidence="1">
    <location>
        <begin position="1970"/>
        <end position="2039"/>
    </location>
</feature>
<keyword evidence="4" id="KW-1185">Reference proteome</keyword>
<feature type="region of interest" description="Disordered" evidence="1">
    <location>
        <begin position="1074"/>
        <end position="1104"/>
    </location>
</feature>
<dbReference type="Pfam" id="PF15963">
    <property type="entry name" value="Myb_DNA-bind_7"/>
    <property type="match status" value="1"/>
</dbReference>
<dbReference type="Ensembl" id="ENSSHAT00000001256.2">
    <property type="protein sequence ID" value="ENSSHAP00000001241.2"/>
    <property type="gene ID" value="ENSSHAG00000001107.2"/>
</dbReference>
<feature type="compositionally biased region" description="Basic and acidic residues" evidence="1">
    <location>
        <begin position="786"/>
        <end position="800"/>
    </location>
</feature>
<reference evidence="3" key="3">
    <citation type="submission" date="2025-09" db="UniProtKB">
        <authorList>
            <consortium name="Ensembl"/>
        </authorList>
    </citation>
    <scope>IDENTIFICATION</scope>
</reference>
<dbReference type="HOGENOM" id="CLU_000736_0_0_1"/>
<feature type="compositionally biased region" description="Basic and acidic residues" evidence="1">
    <location>
        <begin position="729"/>
        <end position="753"/>
    </location>
</feature>
<dbReference type="InParanoid" id="G3VDI7"/>
<feature type="compositionally biased region" description="Polar residues" evidence="1">
    <location>
        <begin position="704"/>
        <end position="714"/>
    </location>
</feature>
<feature type="compositionally biased region" description="Polar residues" evidence="1">
    <location>
        <begin position="2002"/>
        <end position="2020"/>
    </location>
</feature>
<proteinExistence type="predicted"/>
<feature type="region of interest" description="Disordered" evidence="1">
    <location>
        <begin position="1727"/>
        <end position="1792"/>
    </location>
</feature>
<dbReference type="Proteomes" id="UP000007648">
    <property type="component" value="Unassembled WGS sequence"/>
</dbReference>
<feature type="compositionally biased region" description="Basic and acidic residues" evidence="1">
    <location>
        <begin position="2513"/>
        <end position="2529"/>
    </location>
</feature>
<dbReference type="PANTHER" id="PTHR22929">
    <property type="entry name" value="RNA POLYMERASE III TRANSCRIPTION INITIATION FACTOR B"/>
    <property type="match status" value="1"/>
</dbReference>
<feature type="region of interest" description="Disordered" evidence="1">
    <location>
        <begin position="1266"/>
        <end position="1289"/>
    </location>
</feature>
<feature type="compositionally biased region" description="Low complexity" evidence="1">
    <location>
        <begin position="2485"/>
        <end position="2501"/>
    </location>
</feature>
<feature type="compositionally biased region" description="Basic and acidic residues" evidence="1">
    <location>
        <begin position="636"/>
        <end position="649"/>
    </location>
</feature>
<dbReference type="InterPro" id="IPR039467">
    <property type="entry name" value="TFIIIB_B''_Myb"/>
</dbReference>
<dbReference type="RefSeq" id="XP_023351585.2">
    <property type="nucleotide sequence ID" value="XM_023495817.2"/>
</dbReference>
<evidence type="ECO:0000313" key="4">
    <source>
        <dbReference type="Proteomes" id="UP000007648"/>
    </source>
</evidence>
<feature type="region of interest" description="Disordered" evidence="1">
    <location>
        <begin position="1016"/>
        <end position="1060"/>
    </location>
</feature>
<dbReference type="InterPro" id="IPR009057">
    <property type="entry name" value="Homeodomain-like_sf"/>
</dbReference>
<feature type="region of interest" description="Disordered" evidence="1">
    <location>
        <begin position="386"/>
        <end position="503"/>
    </location>
</feature>
<feature type="region of interest" description="Disordered" evidence="1">
    <location>
        <begin position="1305"/>
        <end position="1350"/>
    </location>
</feature>
<dbReference type="InterPro" id="IPR001005">
    <property type="entry name" value="SANT/Myb"/>
</dbReference>
<dbReference type="GO" id="GO:0000126">
    <property type="term" value="C:transcription factor TFIIIB complex"/>
    <property type="evidence" value="ECO:0007669"/>
    <property type="project" value="TreeGrafter"/>
</dbReference>
<dbReference type="OrthoDB" id="272624at2759"/>
<feature type="compositionally biased region" description="Polar residues" evidence="1">
    <location>
        <begin position="1275"/>
        <end position="1289"/>
    </location>
</feature>
<feature type="compositionally biased region" description="Polar residues" evidence="1">
    <location>
        <begin position="451"/>
        <end position="461"/>
    </location>
</feature>
<feature type="compositionally biased region" description="Polar residues" evidence="1">
    <location>
        <begin position="1727"/>
        <end position="1739"/>
    </location>
</feature>
<feature type="compositionally biased region" description="Polar residues" evidence="1">
    <location>
        <begin position="1970"/>
        <end position="1979"/>
    </location>
</feature>
<name>G3VDI7_SARHA</name>
<evidence type="ECO:0000313" key="3">
    <source>
        <dbReference type="Ensembl" id="ENSSHAP00000001241.2"/>
    </source>
</evidence>
<dbReference type="GeneTree" id="ENSGT00390000012762"/>
<feature type="region of interest" description="Disordered" evidence="1">
    <location>
        <begin position="2319"/>
        <end position="2341"/>
    </location>
</feature>
<sequence length="2548" mass="280803">MFRRARLSVKPNVRPGAGGRGPAAPELPRGQQGPREPEPAAPPLSPPAPEAAETPSAPPLDSGGSQPLEDEAAECGSDEMPTVDDAGQSSKCSPTALQRRKRISTVPNLTKSSAPASSVPQSFCTVQQEALQPSPLPGKEKQPCSDRYRILKAQKLREMLREEMTKRRKQWKNKYAGNESQMPPDRSKMTMRDLIYYLPDSNPMKSSLEQEAKSEKSAVPVQTKDQEEKNIPDAEDEVEEMEEESNDGPLLVPRVKVAEDGSIILDEESLTVEVLRTKGPCVVEENDPIFERGSTTTYSSFRKNYYSKPWSNKETDMFFLAISMVGTDFSMIGQLFPHRARIEIKNKFKREEKANGWRIDKAFQEKRPFDFNFFARLLEKVLAEEEKRKQKTVKNQSTKEKKSSRPRKKQNVNRVASGKVGDDPDNSLNARISDVEGTEIDAEVVEKENDQSLNVPGQTVLESVVNRKKRKRKKKDDTDEQEAENLSKEAIGPSDTPKGEKPNKKKCQLLVTVINGDECNKDLEVSNLENLDEIACIPLSENDEKETEHISLASNQGDATSVAAVESSESEVLDLSPSKAKNKELLQIVQIESNTGGKISDTNIKLPEVEKTDTGKPKVRGRPLRPKPNLLRPSGKKAETTEKEIEIENKNLFPELPGNVEKNLIGKDESSSLGKDESSSLDITGKEVTESQGPEANFDETGGLQETNKASTLRSPRLMKGRMQRPKPHVVDQKEVLASEDKIGTKDEKEKNESSVTKDAQVETEDQSFSKLDVGNNSSQNEKEDEFSQKSKTNEPESLKENQSLQDGNKSDTLIQRPLRRTRFQKPRPNIGRAAGRSEIRIGEKAPKESVTKKIESDLLQTDAEFSSLPFPDIINCRVPLPVEAFEKEIPSQKEISNPVIPLKPSGISFVEGDEEDKETQFTTEVEQVSDVVKSKCSQDEKLPVVKKNPFVRSRFKRPRPNLGRAVEKSGVLEAEKCELLEKKETGKLEIMIQHDHKQDAIFPHQEDAFLLQVNSSSCQDDSSPTKVTASSPQVDACSPKDDSISPQSDSIPPQISSSPSQLVAFPLQDSASPLQDDACLQGKSSPLQDEAFPLQDNASPLHGEASSLQDVAFPLQQNASFLQNDSFPLQDDSSSLHDEASCLQGDASSLKGTGSLQGDALSLQGETSSLHDEASFLQGEASSLHDEASSLQGDALSLHDKAFSLQGDALSIQGESSFLQCDASSIQAHASSFQGDASSLQGDTSSLHDEASSFKDNAFSLQGEVSSLHDEASPLQSEASPFQGDISSQEDALSLQVGAFPDQTYASSPPQLTASSLQVVDSPHQDDVSLSQTNPSPPQMTASPTRDDTSPFQVYVSPFQVNTSPLQVAASSLQVSASPTQVVAFSPEDEVSPVQVTASCPQYDALPIQDINHPCQNDAAECSQKTAIKYEKPGPEKGETNLILNEQSPKKLLDSKSCEEKSPIIEAQENGFTVSACIKNFQQEIKTNDTQPIQRMRGRFKRPRPNISKVERRGSRTTGKCIPEEGDKEEGIIQHKNESESEFTIPNSKIESEVGPSEVHSPCGSKNQRIGEENLQVGRTEVVSEQISKDKYKLHAISPAQWRRSRFQTAKPNLGSVYRKKEEPGTEKIVPNKNDTRKIEDKLLQQEDSDIHQSLKDKTELLSSLGIAARKECVDFRDSILPKDYSQSEKLDSFDKQLEYGGHSAPGVTSSSVGVEEQLLNKSTRYMQQSKEPGSLKNTLGRRIVTSSTSECEMDNTDRRTQRKSKQNFSKGRGSKRVRGRISRKEPKSSKAVLVTLRASHEEDEEDIEESEYEEENYHLAPEEVNKAPVFVPIGLRSPEPVSAQIEETMEELEISVNVPDVPCITIAEHLLPDVNVSNEGLNQEENLNAAVEITAVEYPEEETGINDGSTEAAIALLTMGNQMLQSETTSEGIMCVLPEGDIKNPISTSNPETFDHRVLLEHEVLSSPVPSTLPTTLDENKSISEEQSTGKEMTVPGQIKENSVLSSDQSSKKTSLLRTRNRFPKPKPNLSKILGKDRHVRQKVTSLPATVDQQVDIHNETECIVSKRAVLEDINIESKTMADGMMQTSMLTDLHSFKGTEVSQIEREENQDKEFHESQMESPSTLLKSSSYDITGNLIEAATGEFPSCGDDGHNLLTTPFAQQCTLNNATKVEQQNVIIPDGTAVNLVAGEHQGEEEEQTFILTLVEIPTDSAEQFAGLSDSLTSGPLLPAPILVKSVNKEERGDLSLNFSVGEDATHLSSHGNSVQPSPEKPPTHLDPSFSETLGCNLEESTTIVAPTELNVSTLGDSCQKITSEVSSEESTNMHKNTAGESYENHPVVPILGSTCTIAEPQKTEKEQSEPIVQALGTEPCDEVTCIQKEENVPHLPQDETVALSQERSEATYQSEQRNKSSSLFSRPGRRPLGFLSLICSKNNLESEESTPMNSQKRLKPLIPVSRHNFRRPALLNESKRKKQDSCPLPSTSAESHSEASSISNSTPQVSCDQSFEEESCKNDQKMETEEEPTKVTEYFFSDIFMEVDEAEQN</sequence>
<reference evidence="3" key="2">
    <citation type="submission" date="2025-08" db="UniProtKB">
        <authorList>
            <consortium name="Ensembl"/>
        </authorList>
    </citation>
    <scope>IDENTIFICATION</scope>
</reference>
<feature type="compositionally biased region" description="Polar residues" evidence="1">
    <location>
        <begin position="1329"/>
        <end position="1345"/>
    </location>
</feature>
<feature type="region of interest" description="Disordered" evidence="1">
    <location>
        <begin position="163"/>
        <end position="186"/>
    </location>
</feature>
<feature type="compositionally biased region" description="Polar residues" evidence="1">
    <location>
        <begin position="1016"/>
        <end position="1034"/>
    </location>
</feature>
<feature type="compositionally biased region" description="Polar residues" evidence="1">
    <location>
        <begin position="1305"/>
        <end position="1320"/>
    </location>
</feature>
<dbReference type="CTD" id="55814"/>
<dbReference type="PANTHER" id="PTHR22929:SF0">
    <property type="entry name" value="TRANSCRIPTION FACTOR TFIIIB COMPONENT B'' HOMOLOG"/>
    <property type="match status" value="1"/>
</dbReference>
<dbReference type="GO" id="GO:0001156">
    <property type="term" value="F:TFIIIC-class transcription factor complex binding"/>
    <property type="evidence" value="ECO:0007669"/>
    <property type="project" value="TreeGrafter"/>
</dbReference>
<feature type="domain" description="Myb-like" evidence="2">
    <location>
        <begin position="306"/>
        <end position="354"/>
    </location>
</feature>
<feature type="compositionally biased region" description="Polar residues" evidence="1">
    <location>
        <begin position="87"/>
        <end position="96"/>
    </location>
</feature>
<evidence type="ECO:0000259" key="2">
    <source>
        <dbReference type="SMART" id="SM00717"/>
    </source>
</evidence>
<feature type="region of interest" description="Disordered" evidence="1">
    <location>
        <begin position="1"/>
        <end position="146"/>
    </location>
</feature>
<feature type="compositionally biased region" description="Basic and acidic residues" evidence="1">
    <location>
        <begin position="607"/>
        <end position="616"/>
    </location>
</feature>
<gene>
    <name evidence="3" type="primary">BDP1</name>
</gene>
<organism evidence="3 4">
    <name type="scientific">Sarcophilus harrisii</name>
    <name type="common">Tasmanian devil</name>
    <name type="synonym">Sarcophilus laniarius</name>
    <dbReference type="NCBI Taxonomy" id="9305"/>
    <lineage>
        <taxon>Eukaryota</taxon>
        <taxon>Metazoa</taxon>
        <taxon>Chordata</taxon>
        <taxon>Craniata</taxon>
        <taxon>Vertebrata</taxon>
        <taxon>Euteleostomi</taxon>
        <taxon>Mammalia</taxon>
        <taxon>Metatheria</taxon>
        <taxon>Dasyuromorphia</taxon>
        <taxon>Dasyuridae</taxon>
        <taxon>Sarcophilus</taxon>
    </lineage>
</organism>
<feature type="compositionally biased region" description="Basic and acidic residues" evidence="1">
    <location>
        <begin position="664"/>
        <end position="689"/>
    </location>
</feature>
<dbReference type="KEGG" id="shr:100914616"/>
<feature type="compositionally biased region" description="Polar residues" evidence="1">
    <location>
        <begin position="801"/>
        <end position="814"/>
    </location>
</feature>
<feature type="compositionally biased region" description="Polar residues" evidence="1">
    <location>
        <begin position="767"/>
        <end position="780"/>
    </location>
</feature>
<feature type="compositionally biased region" description="Basic residues" evidence="1">
    <location>
        <begin position="717"/>
        <end position="728"/>
    </location>
</feature>
<dbReference type="STRING" id="9305.ENSSHAP00000001241"/>
<feature type="region of interest" description="Disordered" evidence="1">
    <location>
        <begin position="2440"/>
        <end position="2534"/>
    </location>
</feature>
<protein>
    <submittedName>
        <fullName evidence="3">BDP1ral transcription factor IIIB subunit</fullName>
    </submittedName>
</protein>
<feature type="region of interest" description="Disordered" evidence="1">
    <location>
        <begin position="598"/>
        <end position="854"/>
    </location>
</feature>
<feature type="compositionally biased region" description="Basic residues" evidence="1">
    <location>
        <begin position="1774"/>
        <end position="1783"/>
    </location>
</feature>
<feature type="compositionally biased region" description="Polar residues" evidence="1">
    <location>
        <begin position="2319"/>
        <end position="2334"/>
    </location>
</feature>
<dbReference type="SUPFAM" id="SSF46689">
    <property type="entry name" value="Homeodomain-like"/>
    <property type="match status" value="1"/>
</dbReference>
<dbReference type="eggNOG" id="KOG2009">
    <property type="taxonomic scope" value="Eukaryota"/>
</dbReference>
<accession>G3VDI7</accession>
<feature type="compositionally biased region" description="Polar residues" evidence="1">
    <location>
        <begin position="105"/>
        <end position="131"/>
    </location>
</feature>
<evidence type="ECO:0000256" key="1">
    <source>
        <dbReference type="SAM" id="MobiDB-lite"/>
    </source>
</evidence>
<feature type="region of interest" description="Disordered" evidence="1">
    <location>
        <begin position="202"/>
        <end position="247"/>
    </location>
</feature>
<dbReference type="GeneID" id="100914616"/>
<feature type="compositionally biased region" description="Polar residues" evidence="1">
    <location>
        <begin position="2261"/>
        <end position="2271"/>
    </location>
</feature>
<feature type="compositionally biased region" description="Acidic residues" evidence="1">
    <location>
        <begin position="68"/>
        <end position="77"/>
    </location>
</feature>
<feature type="compositionally biased region" description="Pro residues" evidence="1">
    <location>
        <begin position="39"/>
        <end position="49"/>
    </location>
</feature>
<feature type="compositionally biased region" description="Basic and acidic residues" evidence="1">
    <location>
        <begin position="836"/>
        <end position="854"/>
    </location>
</feature>
<dbReference type="FunCoup" id="G3VDI7">
    <property type="interactions" value="1573"/>
</dbReference>
<dbReference type="SMART" id="SM00717">
    <property type="entry name" value="SANT"/>
    <property type="match status" value="1"/>
</dbReference>
<feature type="region of interest" description="Disordered" evidence="1">
    <location>
        <begin position="2260"/>
        <end position="2287"/>
    </location>
</feature>
<feature type="compositionally biased region" description="Acidic residues" evidence="1">
    <location>
        <begin position="233"/>
        <end position="246"/>
    </location>
</feature>
<reference evidence="3 4" key="1">
    <citation type="journal article" date="2011" name="Proc. Natl. Acad. Sci. U.S.A.">
        <title>Genetic diversity and population structure of the endangered marsupial Sarcophilus harrisii (Tasmanian devil).</title>
        <authorList>
            <person name="Miller W."/>
            <person name="Hayes V.M."/>
            <person name="Ratan A."/>
            <person name="Petersen D.C."/>
            <person name="Wittekindt N.E."/>
            <person name="Miller J."/>
            <person name="Walenz B."/>
            <person name="Knight J."/>
            <person name="Qi J."/>
            <person name="Zhao F."/>
            <person name="Wang Q."/>
            <person name="Bedoya-Reina O.C."/>
            <person name="Katiyar N."/>
            <person name="Tomsho L.P."/>
            <person name="Kasson L.M."/>
            <person name="Hardie R.A."/>
            <person name="Woodbridge P."/>
            <person name="Tindall E.A."/>
            <person name="Bertelsen M.F."/>
            <person name="Dixon D."/>
            <person name="Pyecroft S."/>
            <person name="Helgen K.M."/>
            <person name="Lesk A.M."/>
            <person name="Pringle T.H."/>
            <person name="Patterson N."/>
            <person name="Zhang Y."/>
            <person name="Kreiss A."/>
            <person name="Woods G.M."/>
            <person name="Jones M.E."/>
            <person name="Schuster S.C."/>
        </authorList>
    </citation>
    <scope>NUCLEOTIDE SEQUENCE [LARGE SCALE GENOMIC DNA]</scope>
</reference>
<feature type="compositionally biased region" description="Polar residues" evidence="1">
    <location>
        <begin position="2440"/>
        <end position="2450"/>
    </location>
</feature>
<dbReference type="GO" id="GO:0070898">
    <property type="term" value="P:RNA polymerase III preinitiation complex assembly"/>
    <property type="evidence" value="ECO:0007669"/>
    <property type="project" value="TreeGrafter"/>
</dbReference>
<feature type="compositionally biased region" description="Low complexity" evidence="1">
    <location>
        <begin position="1045"/>
        <end position="1060"/>
    </location>
</feature>